<evidence type="ECO:0000259" key="2">
    <source>
        <dbReference type="Pfam" id="PF21170"/>
    </source>
</evidence>
<comment type="cofactor">
    <cofactor evidence="1">
        <name>Mg(2+)</name>
        <dbReference type="ChEBI" id="CHEBI:18420"/>
    </cofactor>
    <cofactor evidence="1">
        <name>Mn(2+)</name>
        <dbReference type="ChEBI" id="CHEBI:29035"/>
    </cofactor>
</comment>
<dbReference type="GO" id="GO:0017108">
    <property type="term" value="F:5'-flap endonuclease activity"/>
    <property type="evidence" value="ECO:0007669"/>
    <property type="project" value="TreeGrafter"/>
</dbReference>
<comment type="catalytic activity">
    <reaction evidence="1">
        <text>Hydrolytically removes 5'-nucleotides successively from the 3'-hydroxy termini of 3'-hydroxy-terminated oligonucleotides.</text>
        <dbReference type="EC" id="3.1.4.1"/>
    </reaction>
</comment>
<dbReference type="EMBL" id="OC915505">
    <property type="protein sequence ID" value="CAD7640735.1"/>
    <property type="molecule type" value="Genomic_DNA"/>
</dbReference>
<comment type="function">
    <text evidence="1">Nuclease required for the repair of DNA interstrand cross-links (ICL). Acts as a 5'-3' exonuclease that anchors at a cut end of DNA and cleaves DNA successively at every third nucleotide, allowing to excise an ICL from one strand through flanking incisions.</text>
</comment>
<keyword evidence="1" id="KW-0479">Metal-binding</keyword>
<dbReference type="InterPro" id="IPR033315">
    <property type="entry name" value="Fan1-like"/>
</dbReference>
<evidence type="ECO:0000256" key="1">
    <source>
        <dbReference type="RuleBase" id="RU365033"/>
    </source>
</evidence>
<dbReference type="AlphaFoldDB" id="A0A7R9QDH6"/>
<keyword evidence="1" id="KW-0378">Hydrolase</keyword>
<evidence type="ECO:0000259" key="3">
    <source>
        <dbReference type="Pfam" id="PF21315"/>
    </source>
</evidence>
<accession>A0A7R9QDH6</accession>
<dbReference type="OrthoDB" id="76364at2759"/>
<comment type="subcellular location">
    <subcellularLocation>
        <location evidence="1">Nucleus</location>
    </subcellularLocation>
</comment>
<feature type="domain" description="Fanconi-associated nuclease 1-like TPR" evidence="2">
    <location>
        <begin position="339"/>
        <end position="492"/>
    </location>
</feature>
<dbReference type="Pfam" id="PF21170">
    <property type="entry name" value="FAN1_TPR"/>
    <property type="match status" value="1"/>
</dbReference>
<sequence length="525" mass="61231">MSGNNDNKRKQKSILDYFNKSGNKSFKSDPIVIDDDDVCAHNENHSETVGGSGHKSNALDVLRDVSNEEFIDLNHFLEIDFTVDDKHTTDSSEDITTCEDNYMKGSYVYHNFRQMIDFVLSDKDFSHLFDANDMNVIQSFTCLSGLAQMLLMRLFMRKKHWIRKSGIKYPEIADNLHPIIRELVDNNFLFNEIQLTNLKEAMDILDTMEIKKIGRSLNGLNMNGLNTKRNIIPAILKYINTCRSVIKSDTQSDAVSQALLKSIRSVLRDKCFKVNESLCEPFERMFLLYCQPDINEEELNTHFNYEFFKQMKAESGQEVYTKYSINRHEVIYKTRDQLVRYSEAFKLEIEILSAIEKRNFDEVVDSLMRNLDEVVDSLMVRAEQIYMDVIKDKEDQCDALLPTFLRSYTGGQSYIRCLSHCVSVLEQKKNYVKAVYILKEILLNQMIYCCDRRGYWFERLALDLDKHLKDTESAIVVIEKDGVHTEGRVYHQILVLLFWDIIYMSDGLPTHKKWFSGSIGLEHIY</sequence>
<dbReference type="GO" id="GO:0070336">
    <property type="term" value="F:flap-structured DNA binding"/>
    <property type="evidence" value="ECO:0007669"/>
    <property type="project" value="TreeGrafter"/>
</dbReference>
<keyword evidence="1" id="KW-0464">Manganese</keyword>
<keyword evidence="1" id="KW-0540">Nuclease</keyword>
<evidence type="ECO:0000313" key="4">
    <source>
        <dbReference type="EMBL" id="CAD7640735.1"/>
    </source>
</evidence>
<dbReference type="InterPro" id="IPR049125">
    <property type="entry name" value="FAN1-like_WH"/>
</dbReference>
<dbReference type="GO" id="GO:0036297">
    <property type="term" value="P:interstrand cross-link repair"/>
    <property type="evidence" value="ECO:0007669"/>
    <property type="project" value="InterPro"/>
</dbReference>
<dbReference type="GO" id="GO:0046872">
    <property type="term" value="F:metal ion binding"/>
    <property type="evidence" value="ECO:0007669"/>
    <property type="project" value="UniProtKB-KW"/>
</dbReference>
<protein>
    <recommendedName>
        <fullName evidence="1">Fanconi-associated nuclease</fullName>
        <ecNumber evidence="1">3.1.4.1</ecNumber>
    </recommendedName>
</protein>
<dbReference type="PANTHER" id="PTHR15749:SF4">
    <property type="entry name" value="FANCONI-ASSOCIATED NUCLEASE 1"/>
    <property type="match status" value="1"/>
</dbReference>
<evidence type="ECO:0000313" key="5">
    <source>
        <dbReference type="Proteomes" id="UP000728032"/>
    </source>
</evidence>
<dbReference type="EC" id="3.1.4.1" evidence="1"/>
<dbReference type="InterPro" id="IPR049126">
    <property type="entry name" value="FAN1-like_TPR"/>
</dbReference>
<dbReference type="Proteomes" id="UP000728032">
    <property type="component" value="Unassembled WGS sequence"/>
</dbReference>
<organism evidence="4">
    <name type="scientific">Oppiella nova</name>
    <dbReference type="NCBI Taxonomy" id="334625"/>
    <lineage>
        <taxon>Eukaryota</taxon>
        <taxon>Metazoa</taxon>
        <taxon>Ecdysozoa</taxon>
        <taxon>Arthropoda</taxon>
        <taxon>Chelicerata</taxon>
        <taxon>Arachnida</taxon>
        <taxon>Acari</taxon>
        <taxon>Acariformes</taxon>
        <taxon>Sarcoptiformes</taxon>
        <taxon>Oribatida</taxon>
        <taxon>Brachypylina</taxon>
        <taxon>Oppioidea</taxon>
        <taxon>Oppiidae</taxon>
        <taxon>Oppiella</taxon>
    </lineage>
</organism>
<feature type="domain" description="Fanconi-associated nuclease 1-like winged-helix" evidence="3">
    <location>
        <begin position="107"/>
        <end position="188"/>
    </location>
</feature>
<keyword evidence="1" id="KW-0234">DNA repair</keyword>
<gene>
    <name evidence="4" type="ORF">ONB1V03_LOCUS2718</name>
</gene>
<dbReference type="GO" id="GO:0005634">
    <property type="term" value="C:nucleus"/>
    <property type="evidence" value="ECO:0007669"/>
    <property type="project" value="UniProtKB-SubCell"/>
</dbReference>
<keyword evidence="1" id="KW-0460">Magnesium</keyword>
<keyword evidence="1" id="KW-0227">DNA damage</keyword>
<dbReference type="Pfam" id="PF21315">
    <property type="entry name" value="FAN1_HTH"/>
    <property type="match status" value="1"/>
</dbReference>
<comment type="similarity">
    <text evidence="1">Belongs to the FAN1 family.</text>
</comment>
<dbReference type="PANTHER" id="PTHR15749">
    <property type="entry name" value="FANCONI-ASSOCIATED NUCLEASE 1"/>
    <property type="match status" value="1"/>
</dbReference>
<reference evidence="4" key="1">
    <citation type="submission" date="2020-11" db="EMBL/GenBank/DDBJ databases">
        <authorList>
            <person name="Tran Van P."/>
        </authorList>
    </citation>
    <scope>NUCLEOTIDE SEQUENCE</scope>
</reference>
<dbReference type="GO" id="GO:0004528">
    <property type="term" value="F:phosphodiesterase I activity"/>
    <property type="evidence" value="ECO:0007669"/>
    <property type="project" value="UniProtKB-EC"/>
</dbReference>
<keyword evidence="1" id="KW-0539">Nucleus</keyword>
<proteinExistence type="inferred from homology"/>
<dbReference type="GO" id="GO:0008409">
    <property type="term" value="F:5'-3' exonuclease activity"/>
    <property type="evidence" value="ECO:0007669"/>
    <property type="project" value="TreeGrafter"/>
</dbReference>
<keyword evidence="5" id="KW-1185">Reference proteome</keyword>
<name>A0A7R9QDH6_9ACAR</name>
<dbReference type="EMBL" id="CAJPVJ010000680">
    <property type="protein sequence ID" value="CAG2163134.1"/>
    <property type="molecule type" value="Genomic_DNA"/>
</dbReference>